<dbReference type="Pfam" id="PF04688">
    <property type="entry name" value="Holin_SPP1"/>
    <property type="match status" value="1"/>
</dbReference>
<keyword evidence="4 5" id="KW-0472">Membrane</keyword>
<dbReference type="Proteomes" id="UP000003455">
    <property type="component" value="Chromosome"/>
</dbReference>
<comment type="caution">
    <text evidence="6">The sequence shown here is derived from an EMBL/GenBank/DDBJ whole genome shotgun (WGS) entry which is preliminary data.</text>
</comment>
<comment type="subcellular location">
    <subcellularLocation>
        <location evidence="1">Membrane</location>
    </subcellularLocation>
</comment>
<accession>A0A0E1X5E3</accession>
<evidence type="ECO:0000313" key="6">
    <source>
        <dbReference type="EMBL" id="EFH94632.1"/>
    </source>
</evidence>
<dbReference type="EMBL" id="ACJA02000004">
    <property type="protein sequence ID" value="EFH94632.1"/>
    <property type="molecule type" value="Genomic_DNA"/>
</dbReference>
<dbReference type="HOGENOM" id="CLU_174074_0_0_9"/>
<keyword evidence="3 5" id="KW-1133">Transmembrane helix</keyword>
<evidence type="ECO:0000256" key="3">
    <source>
        <dbReference type="ARBA" id="ARBA00022989"/>
    </source>
</evidence>
<dbReference type="NCBIfam" id="TIGR01592">
    <property type="entry name" value="holin_SPP1"/>
    <property type="match status" value="1"/>
</dbReference>
<name>A0A0E1X5E3_STAAU</name>
<dbReference type="AlphaFoldDB" id="A0A0E1X5E3"/>
<evidence type="ECO:0000256" key="5">
    <source>
        <dbReference type="SAM" id="Phobius"/>
    </source>
</evidence>
<dbReference type="InterPro" id="IPR006479">
    <property type="entry name" value="Holin"/>
</dbReference>
<feature type="transmembrane region" description="Helical" evidence="5">
    <location>
        <begin position="20"/>
        <end position="37"/>
    </location>
</feature>
<reference evidence="6" key="1">
    <citation type="submission" date="2010-05" db="EMBL/GenBank/DDBJ databases">
        <authorList>
            <person name="Muzny D."/>
            <person name="Qin X."/>
            <person name="Buhay C."/>
            <person name="Dugan-Rocha S."/>
            <person name="Ding Y."/>
            <person name="Chen G."/>
            <person name="Hawes A."/>
            <person name="Holder M."/>
            <person name="Jhangiani S."/>
            <person name="Johnson A."/>
            <person name="Khan Z."/>
            <person name="Li Z."/>
            <person name="Liu W."/>
            <person name="Liu X."/>
            <person name="Perez L."/>
            <person name="Shen H."/>
            <person name="Wang Q."/>
            <person name="Watt J."/>
            <person name="Xi L."/>
            <person name="Xin Y."/>
            <person name="Zhou J."/>
            <person name="Deng J."/>
            <person name="Jiang H."/>
            <person name="Liu Y."/>
            <person name="Qu J."/>
            <person name="Song X.-Z."/>
            <person name="Zhang L."/>
            <person name="Villasana D."/>
            <person name="Johnson A."/>
            <person name="Liu J."/>
            <person name="Liyanage D."/>
            <person name="Lorensuhewa L."/>
            <person name="Robinson T."/>
            <person name="Song A."/>
            <person name="Song B.-B."/>
            <person name="Dinh H."/>
            <person name="Thornton R."/>
            <person name="Coyle M."/>
            <person name="Francisco L."/>
            <person name="Jackson L."/>
            <person name="Javaid M."/>
            <person name="Korchina V."/>
            <person name="Kovar C."/>
            <person name="Mata R."/>
            <person name="Mathew T."/>
            <person name="Ngo R."/>
            <person name="Nguyen L."/>
            <person name="Nguyen N."/>
            <person name="Okwuonu G."/>
            <person name="Ongeri F."/>
            <person name="Pham C."/>
            <person name="Simmons D."/>
            <person name="Wilczek-Boney K."/>
            <person name="Hale W."/>
            <person name="Jakkamsetti A."/>
            <person name="Pham P."/>
            <person name="Ruth R."/>
            <person name="San Lucas F."/>
            <person name="Warren J."/>
            <person name="Zhang J."/>
            <person name="Zhao Z."/>
            <person name="Zhou C."/>
            <person name="Zhu D."/>
            <person name="Lee S."/>
            <person name="Bess C."/>
            <person name="Blankenburg K."/>
            <person name="Forbes L."/>
            <person name="Fu Q."/>
            <person name="Gubbala S."/>
            <person name="Hirani K."/>
            <person name="Jayaseelan J.C."/>
            <person name="Lara F."/>
            <person name="Munidasa M."/>
            <person name="Palculict T."/>
            <person name="Patil S."/>
            <person name="Pu L.-L."/>
            <person name="Saada N."/>
            <person name="Tang L."/>
            <person name="Weissenberger G."/>
            <person name="Zhu Y."/>
            <person name="Hemphill L."/>
            <person name="Shang Y."/>
            <person name="Youmans B."/>
            <person name="Ayvaz T."/>
            <person name="Ross M."/>
            <person name="Santibanez J."/>
            <person name="Aqrawi P."/>
            <person name="Gross S."/>
            <person name="Joshi V."/>
            <person name="Fowler G."/>
            <person name="Nazareth L."/>
            <person name="Reid J."/>
            <person name="Worley K."/>
            <person name="Petrosino J."/>
            <person name="Highlander S."/>
            <person name="Gibbs R."/>
        </authorList>
    </citation>
    <scope>NUCLEOTIDE SEQUENCE [LARGE SCALE GENOMIC DNA]</scope>
    <source>
        <strain evidence="6">MN8</strain>
    </source>
</reference>
<keyword evidence="2 5" id="KW-0812">Transmembrane</keyword>
<proteinExistence type="predicted"/>
<gene>
    <name evidence="6" type="primary">xhlB</name>
    <name evidence="6" type="ORF">HMPREF0769_12253</name>
</gene>
<organism evidence="6">
    <name type="scientific">Staphylococcus aureus subsp. aureus MN8</name>
    <dbReference type="NCBI Taxonomy" id="548470"/>
    <lineage>
        <taxon>Bacteria</taxon>
        <taxon>Bacillati</taxon>
        <taxon>Bacillota</taxon>
        <taxon>Bacilli</taxon>
        <taxon>Bacillales</taxon>
        <taxon>Staphylococcaceae</taxon>
        <taxon>Staphylococcus</taxon>
    </lineage>
</organism>
<protein>
    <submittedName>
        <fullName evidence="6">Holin, SPP1 family</fullName>
    </submittedName>
</protein>
<evidence type="ECO:0000256" key="1">
    <source>
        <dbReference type="ARBA" id="ARBA00004370"/>
    </source>
</evidence>
<sequence length="115" mass="13115">MLRHWLFILEKRSKQMDAKVITRYIVLILALVNQFLANKGISPIPVDDETISSIILTVVALYTTYKDNPTSQEGKWANQKLKKYKAESKYRKATGQAPIKEVMTPTNMNDTNDLG</sequence>
<evidence type="ECO:0000256" key="2">
    <source>
        <dbReference type="ARBA" id="ARBA00022692"/>
    </source>
</evidence>
<dbReference type="GO" id="GO:0016020">
    <property type="term" value="C:membrane"/>
    <property type="evidence" value="ECO:0007669"/>
    <property type="project" value="UniProtKB-SubCell"/>
</dbReference>
<evidence type="ECO:0000256" key="4">
    <source>
        <dbReference type="ARBA" id="ARBA00023136"/>
    </source>
</evidence>